<accession>A0A2V1DL32</accession>
<name>A0A2V1DL32_9PLEO</name>
<proteinExistence type="predicted"/>
<gene>
    <name evidence="2" type="ORF">DM02DRAFT_629887</name>
</gene>
<dbReference type="Proteomes" id="UP000244855">
    <property type="component" value="Unassembled WGS sequence"/>
</dbReference>
<dbReference type="EMBL" id="KZ805404">
    <property type="protein sequence ID" value="PVH98896.1"/>
    <property type="molecule type" value="Genomic_DNA"/>
</dbReference>
<dbReference type="AlphaFoldDB" id="A0A2V1DL32"/>
<evidence type="ECO:0000256" key="1">
    <source>
        <dbReference type="SAM" id="MobiDB-lite"/>
    </source>
</evidence>
<sequence>MEYGKFLKGSPVSSPASKGSVLTVPFPREGRQWLATDETAEEITQFVHSCYLEWNPRITQEYPILAKFNEVDFMEADHDTIVNAIRALSTPKDAMVRDASAQDECVARDEDVPANELIEVLDTSYQDSLLDHPQILAELLLLY</sequence>
<protein>
    <submittedName>
        <fullName evidence="2">Uncharacterized protein</fullName>
    </submittedName>
</protein>
<organism evidence="2 3">
    <name type="scientific">Periconia macrospinosa</name>
    <dbReference type="NCBI Taxonomy" id="97972"/>
    <lineage>
        <taxon>Eukaryota</taxon>
        <taxon>Fungi</taxon>
        <taxon>Dikarya</taxon>
        <taxon>Ascomycota</taxon>
        <taxon>Pezizomycotina</taxon>
        <taxon>Dothideomycetes</taxon>
        <taxon>Pleosporomycetidae</taxon>
        <taxon>Pleosporales</taxon>
        <taxon>Massarineae</taxon>
        <taxon>Periconiaceae</taxon>
        <taxon>Periconia</taxon>
    </lineage>
</organism>
<feature type="region of interest" description="Disordered" evidence="1">
    <location>
        <begin position="1"/>
        <end position="20"/>
    </location>
</feature>
<evidence type="ECO:0000313" key="3">
    <source>
        <dbReference type="Proteomes" id="UP000244855"/>
    </source>
</evidence>
<keyword evidence="3" id="KW-1185">Reference proteome</keyword>
<reference evidence="2 3" key="1">
    <citation type="journal article" date="2018" name="Sci. Rep.">
        <title>Comparative genomics provides insights into the lifestyle and reveals functional heterogeneity of dark septate endophytic fungi.</title>
        <authorList>
            <person name="Knapp D.G."/>
            <person name="Nemeth J.B."/>
            <person name="Barry K."/>
            <person name="Hainaut M."/>
            <person name="Henrissat B."/>
            <person name="Johnson J."/>
            <person name="Kuo A."/>
            <person name="Lim J.H.P."/>
            <person name="Lipzen A."/>
            <person name="Nolan M."/>
            <person name="Ohm R.A."/>
            <person name="Tamas L."/>
            <person name="Grigoriev I.V."/>
            <person name="Spatafora J.W."/>
            <person name="Nagy L.G."/>
            <person name="Kovacs G.M."/>
        </authorList>
    </citation>
    <scope>NUCLEOTIDE SEQUENCE [LARGE SCALE GENOMIC DNA]</scope>
    <source>
        <strain evidence="2 3">DSE2036</strain>
    </source>
</reference>
<evidence type="ECO:0000313" key="2">
    <source>
        <dbReference type="EMBL" id="PVH98896.1"/>
    </source>
</evidence>